<dbReference type="GO" id="GO:0043565">
    <property type="term" value="F:sequence-specific DNA binding"/>
    <property type="evidence" value="ECO:0007669"/>
    <property type="project" value="TreeGrafter"/>
</dbReference>
<dbReference type="RefSeq" id="WP_179916146.1">
    <property type="nucleotide sequence ID" value="NZ_JACCDE010000015.1"/>
</dbReference>
<dbReference type="PROSITE" id="PS50931">
    <property type="entry name" value="HTH_LYSR"/>
    <property type="match status" value="1"/>
</dbReference>
<dbReference type="InterPro" id="IPR058163">
    <property type="entry name" value="LysR-type_TF_proteobact-type"/>
</dbReference>
<evidence type="ECO:0000313" key="7">
    <source>
        <dbReference type="Proteomes" id="UP000526892"/>
    </source>
</evidence>
<dbReference type="InterPro" id="IPR036390">
    <property type="entry name" value="WH_DNA-bd_sf"/>
</dbReference>
<dbReference type="Pfam" id="PF00126">
    <property type="entry name" value="HTH_1"/>
    <property type="match status" value="1"/>
</dbReference>
<dbReference type="AlphaFoldDB" id="A0A7Z0LTI7"/>
<dbReference type="PANTHER" id="PTHR30537">
    <property type="entry name" value="HTH-TYPE TRANSCRIPTIONAL REGULATOR"/>
    <property type="match status" value="1"/>
</dbReference>
<gene>
    <name evidence="6" type="ORF">HZS80_11465</name>
</gene>
<dbReference type="Proteomes" id="UP000526892">
    <property type="component" value="Unassembled WGS sequence"/>
</dbReference>
<dbReference type="InterPro" id="IPR005119">
    <property type="entry name" value="LysR_subst-bd"/>
</dbReference>
<keyword evidence="2" id="KW-0805">Transcription regulation</keyword>
<dbReference type="GO" id="GO:0003700">
    <property type="term" value="F:DNA-binding transcription factor activity"/>
    <property type="evidence" value="ECO:0007669"/>
    <property type="project" value="InterPro"/>
</dbReference>
<dbReference type="Gene3D" id="3.40.190.10">
    <property type="entry name" value="Periplasmic binding protein-like II"/>
    <property type="match status" value="2"/>
</dbReference>
<evidence type="ECO:0000259" key="5">
    <source>
        <dbReference type="PROSITE" id="PS50931"/>
    </source>
</evidence>
<dbReference type="Gene3D" id="1.10.10.10">
    <property type="entry name" value="Winged helix-like DNA-binding domain superfamily/Winged helix DNA-binding domain"/>
    <property type="match status" value="1"/>
</dbReference>
<dbReference type="PRINTS" id="PR00039">
    <property type="entry name" value="HTHLYSR"/>
</dbReference>
<keyword evidence="7" id="KW-1185">Reference proteome</keyword>
<comment type="similarity">
    <text evidence="1">Belongs to the LysR transcriptional regulatory family.</text>
</comment>
<evidence type="ECO:0000256" key="4">
    <source>
        <dbReference type="ARBA" id="ARBA00023163"/>
    </source>
</evidence>
<dbReference type="FunFam" id="3.40.190.10:FF:000017">
    <property type="entry name" value="Glycine cleavage system transcriptional activator"/>
    <property type="match status" value="1"/>
</dbReference>
<proteinExistence type="inferred from homology"/>
<keyword evidence="4" id="KW-0804">Transcription</keyword>
<dbReference type="InterPro" id="IPR036388">
    <property type="entry name" value="WH-like_DNA-bd_sf"/>
</dbReference>
<accession>A0A7Z0LTI7</accession>
<dbReference type="InterPro" id="IPR000847">
    <property type="entry name" value="LysR_HTH_N"/>
</dbReference>
<dbReference type="PANTHER" id="PTHR30537:SF74">
    <property type="entry name" value="HTH-TYPE TRANSCRIPTIONAL REGULATOR TRPI"/>
    <property type="match status" value="1"/>
</dbReference>
<dbReference type="Pfam" id="PF03466">
    <property type="entry name" value="LysR_substrate"/>
    <property type="match status" value="1"/>
</dbReference>
<evidence type="ECO:0000256" key="1">
    <source>
        <dbReference type="ARBA" id="ARBA00009437"/>
    </source>
</evidence>
<feature type="domain" description="HTH lysR-type" evidence="5">
    <location>
        <begin position="6"/>
        <end position="63"/>
    </location>
</feature>
<organism evidence="6 7">
    <name type="scientific">Vreelandella glaciei</name>
    <dbReference type="NCBI Taxonomy" id="186761"/>
    <lineage>
        <taxon>Bacteria</taxon>
        <taxon>Pseudomonadati</taxon>
        <taxon>Pseudomonadota</taxon>
        <taxon>Gammaproteobacteria</taxon>
        <taxon>Oceanospirillales</taxon>
        <taxon>Halomonadaceae</taxon>
        <taxon>Vreelandella</taxon>
    </lineage>
</organism>
<comment type="caution">
    <text evidence="6">The sequence shown here is derived from an EMBL/GenBank/DDBJ whole genome shotgun (WGS) entry which is preliminary data.</text>
</comment>
<name>A0A7Z0LTI7_9GAMM</name>
<dbReference type="GO" id="GO:0006351">
    <property type="term" value="P:DNA-templated transcription"/>
    <property type="evidence" value="ECO:0007669"/>
    <property type="project" value="TreeGrafter"/>
</dbReference>
<evidence type="ECO:0000256" key="2">
    <source>
        <dbReference type="ARBA" id="ARBA00023015"/>
    </source>
</evidence>
<dbReference type="EMBL" id="JACCDE010000015">
    <property type="protein sequence ID" value="NYS78319.1"/>
    <property type="molecule type" value="Genomic_DNA"/>
</dbReference>
<evidence type="ECO:0000256" key="3">
    <source>
        <dbReference type="ARBA" id="ARBA00023125"/>
    </source>
</evidence>
<dbReference type="SUPFAM" id="SSF46785">
    <property type="entry name" value="Winged helix' DNA-binding domain"/>
    <property type="match status" value="1"/>
</dbReference>
<dbReference type="SUPFAM" id="SSF53850">
    <property type="entry name" value="Periplasmic binding protein-like II"/>
    <property type="match status" value="1"/>
</dbReference>
<sequence length="333" mass="36272">MQHSMPPLSALRAFEATARLGSVTAAADELNVTHGAVSRQLKSLDDHFGVALFAKAGRGIALTPHGEKLQIGVGEAFDRLKDSCAALKRDVEEAPFTLACPGSLLARWLIPRLDRLHRELPELKLKVVVSESEQPGTQTDASATLAFAEPPWPAGVEVFELMAEQICAVASPQLAAQCDATNPESLLANKLLYTSSRPQAWPQWASAKELELAQLEAALSKGQGFDHLYYLMEAAVAGLGIAIAPRLLVEDDLKSGRLVAPWGSIQTPARLCLWLPSQTNVLTQPRRSEPLAEWLKRELIVPRAEAEKETLQVLQNQDLMQQIMASSDTHNRG</sequence>
<protein>
    <submittedName>
        <fullName evidence="6">LysR family transcriptional regulator</fullName>
    </submittedName>
</protein>
<reference evidence="6 7" key="1">
    <citation type="journal article" date="2003" name="Extremophiles">
        <title>Halomonas glaciei sp. nov. isolated from fast ice of Adelie Land, Antarctica.</title>
        <authorList>
            <person name="Reddy G.S."/>
            <person name="Raghavan P.U."/>
            <person name="Sarita N.B."/>
            <person name="Prakash J.S."/>
            <person name="Nagesh N."/>
            <person name="Delille D."/>
            <person name="Shivaji S."/>
        </authorList>
    </citation>
    <scope>NUCLEOTIDE SEQUENCE [LARGE SCALE GENOMIC DNA]</scope>
    <source>
        <strain evidence="6 7">DD39</strain>
    </source>
</reference>
<evidence type="ECO:0000313" key="6">
    <source>
        <dbReference type="EMBL" id="NYS78319.1"/>
    </source>
</evidence>
<keyword evidence="3" id="KW-0238">DNA-binding</keyword>